<dbReference type="CDD" id="cd06133">
    <property type="entry name" value="ERI-1_3'hExo_like"/>
    <property type="match status" value="1"/>
</dbReference>
<name>A0AA39N6X5_ARMTA</name>
<dbReference type="AlphaFoldDB" id="A0AA39N6X5"/>
<keyword evidence="1" id="KW-0540">Nuclease</keyword>
<dbReference type="PANTHER" id="PTHR23044:SF61">
    <property type="entry name" value="3'-5' EXORIBONUCLEASE 1-RELATED"/>
    <property type="match status" value="1"/>
</dbReference>
<evidence type="ECO:0000313" key="7">
    <source>
        <dbReference type="EMBL" id="KAK0459530.1"/>
    </source>
</evidence>
<proteinExistence type="predicted"/>
<keyword evidence="5" id="KW-0472">Membrane</keyword>
<gene>
    <name evidence="7" type="ORF">EV420DRAFT_1536415</name>
</gene>
<evidence type="ECO:0000256" key="1">
    <source>
        <dbReference type="ARBA" id="ARBA00022722"/>
    </source>
</evidence>
<dbReference type="Pfam" id="PF00929">
    <property type="entry name" value="RNase_T"/>
    <property type="match status" value="1"/>
</dbReference>
<keyword evidence="8" id="KW-1185">Reference proteome</keyword>
<keyword evidence="2" id="KW-0378">Hydrolase</keyword>
<dbReference type="InterPro" id="IPR012337">
    <property type="entry name" value="RNaseH-like_sf"/>
</dbReference>
<dbReference type="InterPro" id="IPR047201">
    <property type="entry name" value="ERI-1_3'hExo-like"/>
</dbReference>
<dbReference type="GO" id="GO:0000175">
    <property type="term" value="F:3'-5'-RNA exonuclease activity"/>
    <property type="evidence" value="ECO:0007669"/>
    <property type="project" value="InterPro"/>
</dbReference>
<sequence>MPLSSSFLSIPIWLWDLIVHFYSIYGLTLILATLLMSGLAYRHISRTFFATPSRLNFAEGKAGRAASSSPSRNTYLKASQQTTPHPGQAYPFRKPQPYDAFLVMDFEATCIATSRFNYANEIIEFPVALLKWEDKTPDGTASQLAIVDEFRSFVKPTWKPILSEYCTTLTGITQAQVDEAPSLSEVFSLLKVFMAKHKLIDKDTEQTLTRFCWCTDGPWDIQDLLLKTCFISKTPMPAWMQGNILDVRAQVTSWMHTQNPGNRPRPLGIVRQLNALGLPDFEGSMHSGIDDTRNIARIVIELARRGVALRPNLGINVHRRWPWMGKNGKVIEEYI</sequence>
<dbReference type="InterPro" id="IPR036397">
    <property type="entry name" value="RNaseH_sf"/>
</dbReference>
<evidence type="ECO:0000256" key="2">
    <source>
        <dbReference type="ARBA" id="ARBA00022801"/>
    </source>
</evidence>
<dbReference type="Gene3D" id="3.30.420.10">
    <property type="entry name" value="Ribonuclease H-like superfamily/Ribonuclease H"/>
    <property type="match status" value="1"/>
</dbReference>
<feature type="domain" description="Exonuclease" evidence="6">
    <location>
        <begin position="100"/>
        <end position="308"/>
    </location>
</feature>
<evidence type="ECO:0000259" key="6">
    <source>
        <dbReference type="SMART" id="SM00479"/>
    </source>
</evidence>
<dbReference type="GeneID" id="85356424"/>
<evidence type="ECO:0000313" key="8">
    <source>
        <dbReference type="Proteomes" id="UP001175211"/>
    </source>
</evidence>
<dbReference type="InterPro" id="IPR051274">
    <property type="entry name" value="3-5_Exoribonuclease"/>
</dbReference>
<evidence type="ECO:0000256" key="3">
    <source>
        <dbReference type="ARBA" id="ARBA00022839"/>
    </source>
</evidence>
<feature type="region of interest" description="Disordered" evidence="4">
    <location>
        <begin position="62"/>
        <end position="91"/>
    </location>
</feature>
<dbReference type="GO" id="GO:0003676">
    <property type="term" value="F:nucleic acid binding"/>
    <property type="evidence" value="ECO:0007669"/>
    <property type="project" value="InterPro"/>
</dbReference>
<organism evidence="7 8">
    <name type="scientific">Armillaria tabescens</name>
    <name type="common">Ringless honey mushroom</name>
    <name type="synonym">Agaricus tabescens</name>
    <dbReference type="NCBI Taxonomy" id="1929756"/>
    <lineage>
        <taxon>Eukaryota</taxon>
        <taxon>Fungi</taxon>
        <taxon>Dikarya</taxon>
        <taxon>Basidiomycota</taxon>
        <taxon>Agaricomycotina</taxon>
        <taxon>Agaricomycetes</taxon>
        <taxon>Agaricomycetidae</taxon>
        <taxon>Agaricales</taxon>
        <taxon>Marasmiineae</taxon>
        <taxon>Physalacriaceae</taxon>
        <taxon>Desarmillaria</taxon>
    </lineage>
</organism>
<dbReference type="Proteomes" id="UP001175211">
    <property type="component" value="Unassembled WGS sequence"/>
</dbReference>
<dbReference type="SUPFAM" id="SSF53098">
    <property type="entry name" value="Ribonuclease H-like"/>
    <property type="match status" value="1"/>
</dbReference>
<dbReference type="EMBL" id="JAUEPS010000014">
    <property type="protein sequence ID" value="KAK0459530.1"/>
    <property type="molecule type" value="Genomic_DNA"/>
</dbReference>
<dbReference type="SMART" id="SM00479">
    <property type="entry name" value="EXOIII"/>
    <property type="match status" value="1"/>
</dbReference>
<keyword evidence="5" id="KW-0812">Transmembrane</keyword>
<evidence type="ECO:0000256" key="4">
    <source>
        <dbReference type="SAM" id="MobiDB-lite"/>
    </source>
</evidence>
<accession>A0AA39N6X5</accession>
<evidence type="ECO:0000256" key="5">
    <source>
        <dbReference type="SAM" id="Phobius"/>
    </source>
</evidence>
<protein>
    <submittedName>
        <fullName evidence="7">Ribonuclease H-like domain-containing protein</fullName>
    </submittedName>
</protein>
<reference evidence="7" key="1">
    <citation type="submission" date="2023-06" db="EMBL/GenBank/DDBJ databases">
        <authorList>
            <consortium name="Lawrence Berkeley National Laboratory"/>
            <person name="Ahrendt S."/>
            <person name="Sahu N."/>
            <person name="Indic B."/>
            <person name="Wong-Bajracharya J."/>
            <person name="Merenyi Z."/>
            <person name="Ke H.-M."/>
            <person name="Monk M."/>
            <person name="Kocsube S."/>
            <person name="Drula E."/>
            <person name="Lipzen A."/>
            <person name="Balint B."/>
            <person name="Henrissat B."/>
            <person name="Andreopoulos B."/>
            <person name="Martin F.M."/>
            <person name="Harder C.B."/>
            <person name="Rigling D."/>
            <person name="Ford K.L."/>
            <person name="Foster G.D."/>
            <person name="Pangilinan J."/>
            <person name="Papanicolaou A."/>
            <person name="Barry K."/>
            <person name="LaButti K."/>
            <person name="Viragh M."/>
            <person name="Koriabine M."/>
            <person name="Yan M."/>
            <person name="Riley R."/>
            <person name="Champramary S."/>
            <person name="Plett K.L."/>
            <person name="Tsai I.J."/>
            <person name="Slot J."/>
            <person name="Sipos G."/>
            <person name="Plett J."/>
            <person name="Nagy L.G."/>
            <person name="Grigoriev I.V."/>
        </authorList>
    </citation>
    <scope>NUCLEOTIDE SEQUENCE</scope>
    <source>
        <strain evidence="7">CCBAS 213</strain>
    </source>
</reference>
<feature type="transmembrane region" description="Helical" evidence="5">
    <location>
        <begin position="12"/>
        <end position="36"/>
    </location>
</feature>
<comment type="caution">
    <text evidence="7">The sequence shown here is derived from an EMBL/GenBank/DDBJ whole genome shotgun (WGS) entry which is preliminary data.</text>
</comment>
<keyword evidence="5" id="KW-1133">Transmembrane helix</keyword>
<dbReference type="RefSeq" id="XP_060331727.1">
    <property type="nucleotide sequence ID" value="XM_060472876.1"/>
</dbReference>
<dbReference type="InterPro" id="IPR013520">
    <property type="entry name" value="Ribonucl_H"/>
</dbReference>
<feature type="compositionally biased region" description="Polar residues" evidence="4">
    <location>
        <begin position="66"/>
        <end position="85"/>
    </location>
</feature>
<keyword evidence="3" id="KW-0269">Exonuclease</keyword>
<dbReference type="PANTHER" id="PTHR23044">
    <property type="entry name" value="3'-5' EXONUCLEASE ERI1-RELATED"/>
    <property type="match status" value="1"/>
</dbReference>